<feature type="transmembrane region" description="Helical" evidence="8">
    <location>
        <begin position="95"/>
        <end position="113"/>
    </location>
</feature>
<evidence type="ECO:0000256" key="5">
    <source>
        <dbReference type="ARBA" id="ARBA00022692"/>
    </source>
</evidence>
<keyword evidence="7 8" id="KW-0472">Membrane</keyword>
<dbReference type="eggNOG" id="COG0730">
    <property type="taxonomic scope" value="Bacteria"/>
</dbReference>
<organism evidence="10 12">
    <name type="scientific">Draconibacterium orientale</name>
    <dbReference type="NCBI Taxonomy" id="1168034"/>
    <lineage>
        <taxon>Bacteria</taxon>
        <taxon>Pseudomonadati</taxon>
        <taxon>Bacteroidota</taxon>
        <taxon>Bacteroidia</taxon>
        <taxon>Marinilabiliales</taxon>
        <taxon>Prolixibacteraceae</taxon>
        <taxon>Draconibacterium</taxon>
    </lineage>
</organism>
<evidence type="ECO:0000256" key="7">
    <source>
        <dbReference type="ARBA" id="ARBA00023136"/>
    </source>
</evidence>
<feature type="transmembrane region" description="Helical" evidence="8">
    <location>
        <begin position="41"/>
        <end position="58"/>
    </location>
</feature>
<evidence type="ECO:0000313" key="11">
    <source>
        <dbReference type="Proteomes" id="UP000023772"/>
    </source>
</evidence>
<sequence>MLNIWVVVTVVISSFVKGLTGFGFALLSLPVLLTWYTPKEIIPVLMICNFIASVLIVLQNKTEKLIDKQAGALIATGGIFTLVGVSVLNWVNNNMLVNISGAFFIVLTLVSMVKKESSVASIPGVFYPLAGAFIGFISRLISISGPPLALFLNKAKVSNQQFREIFAWFSVITAAIAIVGYKYAGLLTVHTIKTALLFTPILLSGTILGKQLNASLSVSSFKIINTILTLIASVLLILNR</sequence>
<feature type="transmembrane region" description="Helical" evidence="8">
    <location>
        <begin position="218"/>
        <end position="238"/>
    </location>
</feature>
<comment type="similarity">
    <text evidence="2 8">Belongs to the 4-toluene sulfonate uptake permease (TSUP) (TC 2.A.102) family.</text>
</comment>
<feature type="transmembrane region" description="Helical" evidence="8">
    <location>
        <begin position="7"/>
        <end position="29"/>
    </location>
</feature>
<dbReference type="STRING" id="1168034.FH5T_19370"/>
<dbReference type="KEGG" id="dori:FH5T_19370"/>
<dbReference type="PANTHER" id="PTHR30269">
    <property type="entry name" value="TRANSMEMBRANE PROTEIN YFCA"/>
    <property type="match status" value="1"/>
</dbReference>
<dbReference type="Proteomes" id="UP000181981">
    <property type="component" value="Unassembled WGS sequence"/>
</dbReference>
<comment type="subcellular location">
    <subcellularLocation>
        <location evidence="1 8">Cell membrane</location>
        <topology evidence="1 8">Multi-pass membrane protein</topology>
    </subcellularLocation>
</comment>
<keyword evidence="6 8" id="KW-1133">Transmembrane helix</keyword>
<dbReference type="HOGENOM" id="CLU_054750_1_2_10"/>
<dbReference type="PANTHER" id="PTHR30269:SF37">
    <property type="entry name" value="MEMBRANE TRANSPORTER PROTEIN"/>
    <property type="match status" value="1"/>
</dbReference>
<name>X5DM45_9BACT</name>
<proteinExistence type="inferred from homology"/>
<evidence type="ECO:0000256" key="8">
    <source>
        <dbReference type="RuleBase" id="RU363041"/>
    </source>
</evidence>
<evidence type="ECO:0000313" key="10">
    <source>
        <dbReference type="EMBL" id="SET70584.1"/>
    </source>
</evidence>
<evidence type="ECO:0000313" key="9">
    <source>
        <dbReference type="EMBL" id="AHW62309.1"/>
    </source>
</evidence>
<protein>
    <recommendedName>
        <fullName evidence="8">Probable membrane transporter protein</fullName>
    </recommendedName>
</protein>
<accession>X5DM45</accession>
<evidence type="ECO:0000256" key="2">
    <source>
        <dbReference type="ARBA" id="ARBA00009142"/>
    </source>
</evidence>
<dbReference type="EMBL" id="CP007451">
    <property type="protein sequence ID" value="AHW62309.1"/>
    <property type="molecule type" value="Genomic_DNA"/>
</dbReference>
<evidence type="ECO:0000256" key="4">
    <source>
        <dbReference type="ARBA" id="ARBA00022475"/>
    </source>
</evidence>
<dbReference type="GO" id="GO:0005886">
    <property type="term" value="C:plasma membrane"/>
    <property type="evidence" value="ECO:0007669"/>
    <property type="project" value="UniProtKB-SubCell"/>
</dbReference>
<evidence type="ECO:0000313" key="12">
    <source>
        <dbReference type="Proteomes" id="UP000181981"/>
    </source>
</evidence>
<keyword evidence="3" id="KW-0813">Transport</keyword>
<dbReference type="InterPro" id="IPR052017">
    <property type="entry name" value="TSUP"/>
</dbReference>
<keyword evidence="4 8" id="KW-1003">Cell membrane</keyword>
<dbReference type="InterPro" id="IPR002781">
    <property type="entry name" value="TM_pro_TauE-like"/>
</dbReference>
<feature type="transmembrane region" description="Helical" evidence="8">
    <location>
        <begin position="70"/>
        <end position="89"/>
    </location>
</feature>
<evidence type="ECO:0000256" key="1">
    <source>
        <dbReference type="ARBA" id="ARBA00004651"/>
    </source>
</evidence>
<evidence type="ECO:0000256" key="3">
    <source>
        <dbReference type="ARBA" id="ARBA00022448"/>
    </source>
</evidence>
<reference evidence="10 12" key="2">
    <citation type="submission" date="2016-10" db="EMBL/GenBank/DDBJ databases">
        <authorList>
            <person name="de Groot N.N."/>
        </authorList>
    </citation>
    <scope>NUCLEOTIDE SEQUENCE [LARGE SCALE GENOMIC DNA]</scope>
    <source>
        <strain evidence="10 12">DSM 25947</strain>
    </source>
</reference>
<keyword evidence="5 8" id="KW-0812">Transmembrane</keyword>
<gene>
    <name evidence="9" type="ORF">FH5T_19370</name>
    <name evidence="10" type="ORF">SAMN05444285_12076</name>
</gene>
<dbReference type="OrthoDB" id="7843147at2"/>
<dbReference type="Proteomes" id="UP000023772">
    <property type="component" value="Chromosome"/>
</dbReference>
<dbReference type="RefSeq" id="WP_038562140.1">
    <property type="nucleotide sequence ID" value="NZ_FOHT01000020.1"/>
</dbReference>
<reference evidence="9 11" key="1">
    <citation type="submission" date="2014-03" db="EMBL/GenBank/DDBJ databases">
        <title>Complete genome sequence of a deeply braunched marine Bacteroidia bacterium Draconibacterium orientale type strain FH5T.</title>
        <authorList>
            <person name="Li X."/>
            <person name="Wang X."/>
            <person name="Xie Z."/>
            <person name="Du Z."/>
            <person name="Chen G."/>
        </authorList>
    </citation>
    <scope>NUCLEOTIDE SEQUENCE [LARGE SCALE GENOMIC DNA]</scope>
    <source>
        <strain evidence="9 11">FH5</strain>
    </source>
</reference>
<feature type="transmembrane region" description="Helical" evidence="8">
    <location>
        <begin position="165"/>
        <end position="183"/>
    </location>
</feature>
<feature type="transmembrane region" description="Helical" evidence="8">
    <location>
        <begin position="125"/>
        <end position="145"/>
    </location>
</feature>
<dbReference type="EMBL" id="FOHT01000020">
    <property type="protein sequence ID" value="SET70584.1"/>
    <property type="molecule type" value="Genomic_DNA"/>
</dbReference>
<evidence type="ECO:0000256" key="6">
    <source>
        <dbReference type="ARBA" id="ARBA00022989"/>
    </source>
</evidence>
<keyword evidence="11" id="KW-1185">Reference proteome</keyword>
<dbReference type="AlphaFoldDB" id="X5DM45"/>
<dbReference type="Pfam" id="PF01925">
    <property type="entry name" value="TauE"/>
    <property type="match status" value="1"/>
</dbReference>